<dbReference type="PROSITE" id="PS50862">
    <property type="entry name" value="AA_TRNA_LIGASE_II"/>
    <property type="match status" value="1"/>
</dbReference>
<dbReference type="GO" id="GO:0006430">
    <property type="term" value="P:lysyl-tRNA aminoacylation"/>
    <property type="evidence" value="ECO:0007669"/>
    <property type="project" value="InterPro"/>
</dbReference>
<dbReference type="InterPro" id="IPR004364">
    <property type="entry name" value="Aa-tRNA-synt_II"/>
</dbReference>
<dbReference type="GO" id="GO:0005829">
    <property type="term" value="C:cytosol"/>
    <property type="evidence" value="ECO:0007669"/>
    <property type="project" value="TreeGrafter"/>
</dbReference>
<comment type="caution">
    <text evidence="5">The sequence shown here is derived from an EMBL/GenBank/DDBJ whole genome shotgun (WGS) entry which is preliminary data.</text>
</comment>
<name>A0A561PZ74_9HYPH</name>
<gene>
    <name evidence="5" type="ORF">FHW37_12049</name>
</gene>
<sequence>MTLPQNAKSRAPWWKPETHADRRPFLIGRNAVQTVLRGFFGSRDFIEVDTATLQISPGNETHLHAFATEALTIGGEAAPLYLHTSPEFAAKKLLAAGERRIFTFAHVYRNRERGPLHHPEFTMLEWYRVGETYEQLMADCADMLKLAAETTGTKRFSFRGMEIDPFAEPERLTLAQAFDRFAGIDLLATMAADGETDRDALAAMLAKNGLRVSPDDSWTDLFSKVLVEKIEPHLGRDRATILCEYPISEAALARPSARDPRVAERFELYACGVELANAFGELTDAGEQRRRFEHDMAEKQRIYGETYPIDEDFLDALEIMPDASGAALGFDRLAMLATGATRIDQVLWAPVAETFS</sequence>
<dbReference type="GO" id="GO:0005524">
    <property type="term" value="F:ATP binding"/>
    <property type="evidence" value="ECO:0007669"/>
    <property type="project" value="UniProtKB-KW"/>
</dbReference>
<accession>A0A561PZ74</accession>
<keyword evidence="6" id="KW-1185">Reference proteome</keyword>
<evidence type="ECO:0000259" key="4">
    <source>
        <dbReference type="PROSITE" id="PS50862"/>
    </source>
</evidence>
<dbReference type="GO" id="GO:0000049">
    <property type="term" value="F:tRNA binding"/>
    <property type="evidence" value="ECO:0007669"/>
    <property type="project" value="TreeGrafter"/>
</dbReference>
<dbReference type="EMBL" id="VIWP01000020">
    <property type="protein sequence ID" value="TWF43422.1"/>
    <property type="molecule type" value="Genomic_DNA"/>
</dbReference>
<dbReference type="Proteomes" id="UP000320653">
    <property type="component" value="Unassembled WGS sequence"/>
</dbReference>
<organism evidence="5 6">
    <name type="scientific">Neorhizobium alkalisoli</name>
    <dbReference type="NCBI Taxonomy" id="528178"/>
    <lineage>
        <taxon>Bacteria</taxon>
        <taxon>Pseudomonadati</taxon>
        <taxon>Pseudomonadota</taxon>
        <taxon>Alphaproteobacteria</taxon>
        <taxon>Hyphomicrobiales</taxon>
        <taxon>Rhizobiaceae</taxon>
        <taxon>Rhizobium/Agrobacterium group</taxon>
        <taxon>Neorhizobium</taxon>
    </lineage>
</organism>
<dbReference type="PANTHER" id="PTHR42918:SF6">
    <property type="entry name" value="ELONGATION FACTOR P--(R)-BETA-LYSINE LIGASE"/>
    <property type="match status" value="1"/>
</dbReference>
<dbReference type="OrthoDB" id="9801152at2"/>
<dbReference type="InterPro" id="IPR018149">
    <property type="entry name" value="Lys-tRNA-synth_II_C"/>
</dbReference>
<dbReference type="PANTHER" id="PTHR42918">
    <property type="entry name" value="LYSYL-TRNA SYNTHETASE"/>
    <property type="match status" value="1"/>
</dbReference>
<keyword evidence="2" id="KW-0547">Nucleotide-binding</keyword>
<feature type="domain" description="Aminoacyl-transfer RNA synthetases class-II family profile" evidence="4">
    <location>
        <begin position="29"/>
        <end position="350"/>
    </location>
</feature>
<keyword evidence="5" id="KW-0030">Aminoacyl-tRNA synthetase</keyword>
<keyword evidence="1" id="KW-0436">Ligase</keyword>
<dbReference type="RefSeq" id="WP_145643687.1">
    <property type="nucleotide sequence ID" value="NZ_VIWP01000020.1"/>
</dbReference>
<dbReference type="PRINTS" id="PR00982">
    <property type="entry name" value="TRNASYNTHLYS"/>
</dbReference>
<dbReference type="GO" id="GO:0004824">
    <property type="term" value="F:lysine-tRNA ligase activity"/>
    <property type="evidence" value="ECO:0007669"/>
    <property type="project" value="InterPro"/>
</dbReference>
<dbReference type="InterPro" id="IPR006195">
    <property type="entry name" value="aa-tRNA-synth_II"/>
</dbReference>
<dbReference type="NCBIfam" id="NF006828">
    <property type="entry name" value="PRK09350.1"/>
    <property type="match status" value="1"/>
</dbReference>
<dbReference type="InterPro" id="IPR004525">
    <property type="entry name" value="EpmA"/>
</dbReference>
<evidence type="ECO:0000256" key="3">
    <source>
        <dbReference type="ARBA" id="ARBA00022840"/>
    </source>
</evidence>
<dbReference type="InterPro" id="IPR045864">
    <property type="entry name" value="aa-tRNA-synth_II/BPL/LPL"/>
</dbReference>
<evidence type="ECO:0000313" key="6">
    <source>
        <dbReference type="Proteomes" id="UP000320653"/>
    </source>
</evidence>
<evidence type="ECO:0000256" key="1">
    <source>
        <dbReference type="ARBA" id="ARBA00022598"/>
    </source>
</evidence>
<dbReference type="Gene3D" id="3.30.930.10">
    <property type="entry name" value="Bira Bifunctional Protein, Domain 2"/>
    <property type="match status" value="1"/>
</dbReference>
<protein>
    <submittedName>
        <fullName evidence="5">Lysyl-tRNA synthetase class 2</fullName>
    </submittedName>
</protein>
<reference evidence="5 6" key="1">
    <citation type="submission" date="2019-06" db="EMBL/GenBank/DDBJ databases">
        <title>Sorghum-associated microbial communities from plants grown in Nebraska, USA.</title>
        <authorList>
            <person name="Schachtman D."/>
        </authorList>
    </citation>
    <scope>NUCLEOTIDE SEQUENCE [LARGE SCALE GENOMIC DNA]</scope>
    <source>
        <strain evidence="5 6">1225</strain>
    </source>
</reference>
<evidence type="ECO:0000256" key="2">
    <source>
        <dbReference type="ARBA" id="ARBA00022741"/>
    </source>
</evidence>
<proteinExistence type="predicted"/>
<dbReference type="NCBIfam" id="TIGR00462">
    <property type="entry name" value="genX"/>
    <property type="match status" value="1"/>
</dbReference>
<dbReference type="Pfam" id="PF00152">
    <property type="entry name" value="tRNA-synt_2"/>
    <property type="match status" value="1"/>
</dbReference>
<dbReference type="SUPFAM" id="SSF55681">
    <property type="entry name" value="Class II aaRS and biotin synthetases"/>
    <property type="match status" value="1"/>
</dbReference>
<dbReference type="AlphaFoldDB" id="A0A561PZ74"/>
<evidence type="ECO:0000313" key="5">
    <source>
        <dbReference type="EMBL" id="TWF43422.1"/>
    </source>
</evidence>
<keyword evidence="3" id="KW-0067">ATP-binding</keyword>